<dbReference type="PROSITE" id="PS50893">
    <property type="entry name" value="ABC_TRANSPORTER_2"/>
    <property type="match status" value="1"/>
</dbReference>
<dbReference type="InterPro" id="IPR050763">
    <property type="entry name" value="ABC_transporter_ATP-binding"/>
</dbReference>
<evidence type="ECO:0000256" key="3">
    <source>
        <dbReference type="ARBA" id="ARBA00022741"/>
    </source>
</evidence>
<reference evidence="6" key="1">
    <citation type="submission" date="2019-10" db="EMBL/GenBank/DDBJ databases">
        <authorList>
            <person name="Ross D.E."/>
            <person name="Gulliver D."/>
        </authorList>
    </citation>
    <scope>NUCLEOTIDE SEQUENCE</scope>
    <source>
        <strain evidence="6">DER-2019</strain>
    </source>
</reference>
<reference evidence="6" key="2">
    <citation type="submission" date="2020-10" db="EMBL/GenBank/DDBJ databases">
        <title>Comparative genomics of the Acetobacterium genus.</title>
        <authorList>
            <person name="Marshall C."/>
            <person name="May H."/>
            <person name="Norman S."/>
        </authorList>
    </citation>
    <scope>NUCLEOTIDE SEQUENCE</scope>
    <source>
        <strain evidence="6">DER-2019</strain>
    </source>
</reference>
<dbReference type="InterPro" id="IPR027417">
    <property type="entry name" value="P-loop_NTPase"/>
</dbReference>
<dbReference type="InterPro" id="IPR003439">
    <property type="entry name" value="ABC_transporter-like_ATP-bd"/>
</dbReference>
<dbReference type="GO" id="GO:0016887">
    <property type="term" value="F:ATP hydrolysis activity"/>
    <property type="evidence" value="ECO:0007669"/>
    <property type="project" value="InterPro"/>
</dbReference>
<dbReference type="SMART" id="SM00382">
    <property type="entry name" value="AAA"/>
    <property type="match status" value="1"/>
</dbReference>
<gene>
    <name evidence="6" type="ORF">GH810_05160</name>
</gene>
<dbReference type="EMBL" id="WJBD01000004">
    <property type="protein sequence ID" value="MBC3887693.1"/>
    <property type="molecule type" value="Genomic_DNA"/>
</dbReference>
<dbReference type="GO" id="GO:0005524">
    <property type="term" value="F:ATP binding"/>
    <property type="evidence" value="ECO:0007669"/>
    <property type="project" value="UniProtKB-KW"/>
</dbReference>
<keyword evidence="4 6" id="KW-0067">ATP-binding</keyword>
<dbReference type="CDD" id="cd03230">
    <property type="entry name" value="ABC_DR_subfamily_A"/>
    <property type="match status" value="1"/>
</dbReference>
<accession>A0A923HS77</accession>
<dbReference type="PANTHER" id="PTHR42711">
    <property type="entry name" value="ABC TRANSPORTER ATP-BINDING PROTEIN"/>
    <property type="match status" value="1"/>
</dbReference>
<evidence type="ECO:0000256" key="4">
    <source>
        <dbReference type="ARBA" id="ARBA00022840"/>
    </source>
</evidence>
<dbReference type="OrthoDB" id="9804819at2"/>
<feature type="domain" description="ABC transporter" evidence="5">
    <location>
        <begin position="2"/>
        <end position="230"/>
    </location>
</feature>
<name>A0A923HS77_9FIRM</name>
<comment type="similarity">
    <text evidence="1">Belongs to the ABC transporter superfamily.</text>
</comment>
<dbReference type="SUPFAM" id="SSF52540">
    <property type="entry name" value="P-loop containing nucleoside triphosphate hydrolases"/>
    <property type="match status" value="1"/>
</dbReference>
<evidence type="ECO:0000256" key="2">
    <source>
        <dbReference type="ARBA" id="ARBA00022448"/>
    </source>
</evidence>
<keyword evidence="2" id="KW-0813">Transport</keyword>
<keyword evidence="7" id="KW-1185">Reference proteome</keyword>
<comment type="caution">
    <text evidence="6">The sequence shown here is derived from an EMBL/GenBank/DDBJ whole genome shotgun (WGS) entry which is preliminary data.</text>
</comment>
<organism evidence="6 7">
    <name type="scientific">Acetobacterium paludosum</name>
    <dbReference type="NCBI Taxonomy" id="52693"/>
    <lineage>
        <taxon>Bacteria</taxon>
        <taxon>Bacillati</taxon>
        <taxon>Bacillota</taxon>
        <taxon>Clostridia</taxon>
        <taxon>Eubacteriales</taxon>
        <taxon>Eubacteriaceae</taxon>
        <taxon>Acetobacterium</taxon>
    </lineage>
</organism>
<evidence type="ECO:0000256" key="1">
    <source>
        <dbReference type="ARBA" id="ARBA00005417"/>
    </source>
</evidence>
<dbReference type="PANTHER" id="PTHR42711:SF5">
    <property type="entry name" value="ABC TRANSPORTER ATP-BINDING PROTEIN NATA"/>
    <property type="match status" value="1"/>
</dbReference>
<dbReference type="InterPro" id="IPR003593">
    <property type="entry name" value="AAA+_ATPase"/>
</dbReference>
<protein>
    <submittedName>
        <fullName evidence="6">ATP-binding cassette domain-containing protein</fullName>
    </submittedName>
</protein>
<evidence type="ECO:0000313" key="7">
    <source>
        <dbReference type="Proteomes" id="UP000616595"/>
    </source>
</evidence>
<proteinExistence type="inferred from homology"/>
<dbReference type="RefSeq" id="WP_148566680.1">
    <property type="nucleotide sequence ID" value="NZ_RXYA01000005.1"/>
</dbReference>
<sequence length="299" mass="34034">MIETRDITLKYSGNKGIFDLNFKVEKGEAFGYIGPKGAGKTSTIRVLMGLSHSSKGLATINGLNCFNKAAAIQKITGYIPEETSFFDGMRVKEYLNFISRMRGSSRSKKTGLRDSLIERFELETRGKIENLSNDMKQKLAIVTAFMHDPEVLILDEPTNGLDPLMQSRFVDLIIEEKRQGKTILMATHMFENVERTCDRVGILKEGHIVAQDDIIQVKSAEIKSYFVRFEAHPNLEQLKKYGFGYKQFSEKDYEILCQGDRIDALVKVLSHEKVLVFNSNTQTLEEIFQKYYSKEAINA</sequence>
<evidence type="ECO:0000313" key="6">
    <source>
        <dbReference type="EMBL" id="MBC3887693.1"/>
    </source>
</evidence>
<keyword evidence="3" id="KW-0547">Nucleotide-binding</keyword>
<dbReference type="Pfam" id="PF00005">
    <property type="entry name" value="ABC_tran"/>
    <property type="match status" value="1"/>
</dbReference>
<evidence type="ECO:0000259" key="5">
    <source>
        <dbReference type="PROSITE" id="PS50893"/>
    </source>
</evidence>
<dbReference type="AlphaFoldDB" id="A0A923HS77"/>
<dbReference type="Proteomes" id="UP000616595">
    <property type="component" value="Unassembled WGS sequence"/>
</dbReference>
<dbReference type="Gene3D" id="3.40.50.300">
    <property type="entry name" value="P-loop containing nucleotide triphosphate hydrolases"/>
    <property type="match status" value="1"/>
</dbReference>